<accession>A0ABQ0EZG9</accession>
<dbReference type="Proteomes" id="UP001623349">
    <property type="component" value="Unassembled WGS sequence"/>
</dbReference>
<reference evidence="2 3" key="1">
    <citation type="submission" date="2024-08" db="EMBL/GenBank/DDBJ databases">
        <title>The draft genome of Apodemus speciosus.</title>
        <authorList>
            <person name="Nabeshima K."/>
            <person name="Suzuki S."/>
            <person name="Onuma M."/>
        </authorList>
    </citation>
    <scope>NUCLEOTIDE SEQUENCE [LARGE SCALE GENOMIC DNA]</scope>
    <source>
        <strain evidence="2">IB14-021</strain>
    </source>
</reference>
<dbReference type="InterPro" id="IPR032794">
    <property type="entry name" value="LINES_N"/>
</dbReference>
<evidence type="ECO:0000259" key="1">
    <source>
        <dbReference type="Pfam" id="PF14694"/>
    </source>
</evidence>
<protein>
    <submittedName>
        <fullName evidence="2">Protein Lines homolog 1</fullName>
    </submittedName>
</protein>
<gene>
    <name evidence="2" type="ORF">APTSU1_000742700</name>
</gene>
<dbReference type="PANTHER" id="PTHR16057:SF1">
    <property type="entry name" value="PROTEIN LINES HOMOLOG 1"/>
    <property type="match status" value="1"/>
</dbReference>
<organism evidence="2 3">
    <name type="scientific">Apodemus speciosus</name>
    <name type="common">Large Japanese field mouse</name>
    <dbReference type="NCBI Taxonomy" id="105296"/>
    <lineage>
        <taxon>Eukaryota</taxon>
        <taxon>Metazoa</taxon>
        <taxon>Chordata</taxon>
        <taxon>Craniata</taxon>
        <taxon>Vertebrata</taxon>
        <taxon>Euteleostomi</taxon>
        <taxon>Mammalia</taxon>
        <taxon>Eutheria</taxon>
        <taxon>Euarchontoglires</taxon>
        <taxon>Glires</taxon>
        <taxon>Rodentia</taxon>
        <taxon>Myomorpha</taxon>
        <taxon>Muroidea</taxon>
        <taxon>Muridae</taxon>
        <taxon>Murinae</taxon>
        <taxon>Apodemus</taxon>
    </lineage>
</organism>
<sequence length="292" mass="32395">MEGVQEILDQLYRKVLLGATLEDDVHGYIFYLNPDLSEQDGCTIFSAPQGNVSGMLHGLAGQHGPSSCEVATLPNAQECSKMTRAWEVKVLQLTVIDMLLRRVLYAEMETHAEDGYRELADGLLQSVELDSKLIRMLQNSDKLLSHMAAKCLASLLYFQLREKKTLKNHLLDSDMLALAEALLHAVHLGLWKALAVPGTPSCFGGDEVQPGCRLRAGPDHVTLRAASLITVKSLEIKFQNCTSAAEMKEPHLQPSLQLHNPCEWLSRVFIEQDDDMLEAAKASLGIHLRLTR</sequence>
<comment type="caution">
    <text evidence="2">The sequence shown here is derived from an EMBL/GenBank/DDBJ whole genome shotgun (WGS) entry which is preliminary data.</text>
</comment>
<dbReference type="Pfam" id="PF14694">
    <property type="entry name" value="LINES_N"/>
    <property type="match status" value="1"/>
</dbReference>
<dbReference type="PANTHER" id="PTHR16057">
    <property type="entry name" value="WINS1, 2 PROTEIN"/>
    <property type="match status" value="1"/>
</dbReference>
<evidence type="ECO:0000313" key="2">
    <source>
        <dbReference type="EMBL" id="GAB1292196.1"/>
    </source>
</evidence>
<dbReference type="EMBL" id="BAAFST010000007">
    <property type="protein sequence ID" value="GAB1292196.1"/>
    <property type="molecule type" value="Genomic_DNA"/>
</dbReference>
<proteinExistence type="predicted"/>
<dbReference type="InterPro" id="IPR024875">
    <property type="entry name" value="Protein_Lines"/>
</dbReference>
<keyword evidence="3" id="KW-1185">Reference proteome</keyword>
<feature type="domain" description="Protein Lines N-terminal" evidence="1">
    <location>
        <begin position="161"/>
        <end position="292"/>
    </location>
</feature>
<evidence type="ECO:0000313" key="3">
    <source>
        <dbReference type="Proteomes" id="UP001623349"/>
    </source>
</evidence>
<name>A0ABQ0EZG9_APOSI</name>